<proteinExistence type="predicted"/>
<name>X0UNR8_9ZZZZ</name>
<protein>
    <submittedName>
        <fullName evidence="1">Uncharacterized protein</fullName>
    </submittedName>
</protein>
<accession>X0UNR8</accession>
<reference evidence="1" key="1">
    <citation type="journal article" date="2014" name="Front. Microbiol.">
        <title>High frequency of phylogenetically diverse reductive dehalogenase-homologous genes in deep subseafloor sedimentary metagenomes.</title>
        <authorList>
            <person name="Kawai M."/>
            <person name="Futagami T."/>
            <person name="Toyoda A."/>
            <person name="Takaki Y."/>
            <person name="Nishi S."/>
            <person name="Hori S."/>
            <person name="Arai W."/>
            <person name="Tsubouchi T."/>
            <person name="Morono Y."/>
            <person name="Uchiyama I."/>
            <person name="Ito T."/>
            <person name="Fujiyama A."/>
            <person name="Inagaki F."/>
            <person name="Takami H."/>
        </authorList>
    </citation>
    <scope>NUCLEOTIDE SEQUENCE</scope>
    <source>
        <strain evidence="1">Expedition CK06-06</strain>
    </source>
</reference>
<gene>
    <name evidence="1" type="ORF">S01H1_41837</name>
</gene>
<feature type="non-terminal residue" evidence="1">
    <location>
        <position position="266"/>
    </location>
</feature>
<dbReference type="EMBL" id="BARS01026558">
    <property type="protein sequence ID" value="GAG01943.1"/>
    <property type="molecule type" value="Genomic_DNA"/>
</dbReference>
<sequence length="266" mass="29826">LLGQIEADARLASAWHVRTALSAGDSSRAIDELKLRASNDNRDAHSRIVLAQLVYSQTKDANEAFVYLKEAEAIMPVSIALTSVKVSILRAEGKAEEARRILDDYVVNTDAFGAYMMRAAYLANEGEFDSAEKDYRKLTTFTEQGAMGYGLLSNFYAVNEKLDKAVEVLEEGLDAYPEEVRLKRGLMQLLFVRAQDQDRQRALEILAVLEEKLPEDPQLKWLRVLQVLEESTPQSLATAREKLEDIIKLEPTAVDAHLTLIRIATQ</sequence>
<comment type="caution">
    <text evidence="1">The sequence shown here is derived from an EMBL/GenBank/DDBJ whole genome shotgun (WGS) entry which is preliminary data.</text>
</comment>
<dbReference type="Gene3D" id="1.25.40.10">
    <property type="entry name" value="Tetratricopeptide repeat domain"/>
    <property type="match status" value="1"/>
</dbReference>
<feature type="non-terminal residue" evidence="1">
    <location>
        <position position="1"/>
    </location>
</feature>
<dbReference type="AlphaFoldDB" id="X0UNR8"/>
<dbReference type="InterPro" id="IPR011990">
    <property type="entry name" value="TPR-like_helical_dom_sf"/>
</dbReference>
<evidence type="ECO:0000313" key="1">
    <source>
        <dbReference type="EMBL" id="GAG01943.1"/>
    </source>
</evidence>
<organism evidence="1">
    <name type="scientific">marine sediment metagenome</name>
    <dbReference type="NCBI Taxonomy" id="412755"/>
    <lineage>
        <taxon>unclassified sequences</taxon>
        <taxon>metagenomes</taxon>
        <taxon>ecological metagenomes</taxon>
    </lineage>
</organism>
<dbReference type="SUPFAM" id="SSF81901">
    <property type="entry name" value="HCP-like"/>
    <property type="match status" value="1"/>
</dbReference>